<dbReference type="FunFam" id="3.30.200.20:FF:000305">
    <property type="entry name" value="PTI1-like tyrosine-protein kinase At3g15890"/>
    <property type="match status" value="1"/>
</dbReference>
<feature type="region of interest" description="Disordered" evidence="7">
    <location>
        <begin position="338"/>
        <end position="410"/>
    </location>
</feature>
<gene>
    <name evidence="10" type="primary">LOC110784282</name>
</gene>
<dbReference type="InterPro" id="IPR052059">
    <property type="entry name" value="CR_Ser/Thr_kinase"/>
</dbReference>
<dbReference type="AlphaFoldDB" id="A0A9R0JRZ2"/>
<feature type="binding site" evidence="5">
    <location>
        <position position="68"/>
    </location>
    <ligand>
        <name>ATP</name>
        <dbReference type="ChEBI" id="CHEBI:30616"/>
    </ligand>
</feature>
<dbReference type="Gene3D" id="3.30.200.20">
    <property type="entry name" value="Phosphorylase Kinase, domain 1"/>
    <property type="match status" value="1"/>
</dbReference>
<evidence type="ECO:0000256" key="1">
    <source>
        <dbReference type="ARBA" id="ARBA00022679"/>
    </source>
</evidence>
<dbReference type="GO" id="GO:0004672">
    <property type="term" value="F:protein kinase activity"/>
    <property type="evidence" value="ECO:0000318"/>
    <property type="project" value="GO_Central"/>
</dbReference>
<dbReference type="InterPro" id="IPR011009">
    <property type="entry name" value="Kinase-like_dom_sf"/>
</dbReference>
<reference evidence="9" key="1">
    <citation type="journal article" date="2021" name="Nat. Commun.">
        <title>Genomic analyses provide insights into spinach domestication and the genetic basis of agronomic traits.</title>
        <authorList>
            <person name="Cai X."/>
            <person name="Sun X."/>
            <person name="Xu C."/>
            <person name="Sun H."/>
            <person name="Wang X."/>
            <person name="Ge C."/>
            <person name="Zhang Z."/>
            <person name="Wang Q."/>
            <person name="Fei Z."/>
            <person name="Jiao C."/>
            <person name="Wang Q."/>
        </authorList>
    </citation>
    <scope>NUCLEOTIDE SEQUENCE [LARGE SCALE GENOMIC DNA]</scope>
    <source>
        <strain evidence="9">cv. Varoflay</strain>
    </source>
</reference>
<dbReference type="PROSITE" id="PS50011">
    <property type="entry name" value="PROTEIN_KINASE_DOM"/>
    <property type="match status" value="1"/>
</dbReference>
<keyword evidence="4 5" id="KW-0067">ATP-binding</keyword>
<evidence type="ECO:0000313" key="10">
    <source>
        <dbReference type="RefSeq" id="XP_021844418.1"/>
    </source>
</evidence>
<dbReference type="InterPro" id="IPR008271">
    <property type="entry name" value="Ser/Thr_kinase_AS"/>
</dbReference>
<organism evidence="9 10">
    <name type="scientific">Spinacia oleracea</name>
    <name type="common">Spinach</name>
    <dbReference type="NCBI Taxonomy" id="3562"/>
    <lineage>
        <taxon>Eukaryota</taxon>
        <taxon>Viridiplantae</taxon>
        <taxon>Streptophyta</taxon>
        <taxon>Embryophyta</taxon>
        <taxon>Tracheophyta</taxon>
        <taxon>Spermatophyta</taxon>
        <taxon>Magnoliopsida</taxon>
        <taxon>eudicotyledons</taxon>
        <taxon>Gunneridae</taxon>
        <taxon>Pentapetalae</taxon>
        <taxon>Caryophyllales</taxon>
        <taxon>Chenopodiaceae</taxon>
        <taxon>Chenopodioideae</taxon>
        <taxon>Anserineae</taxon>
        <taxon>Spinacia</taxon>
    </lineage>
</organism>
<sequence length="410" mass="46373">MAFGSILCCGKGFDRKKKEESKTAWRIFSLKELHAATNNFNYDNKLGEGGFGSVYWGQLWDGSQIAVKRLKVWSDKAELEFVVEIEVLARIRHKNLLTLRGYSAEGQERLIVYDYMPNSSLLSHLHGQHSAECLLDWKRRMNISIGSAEAIVYLHNHATPHIIHRDIKASNVLLDSDFQARVADFGFAKFVPDGATHVTTKVKGTLGYLAPEYAMLGKASESCDVYSYGILLLEIATGRRALQKLNLTSNRSITDWALPLAREENFRELADPKLKGNFVKDELKRLIIVALVCAQKKPERRPTMVEVVELLKGEAKDKLTNLENKLFKSWHSADDHKNEIREDNADSILERKYDTPKPESKVAETVSKEKDDTPKPEFKVAETTISEEKDGTPKPEYKVSDSGFEGAQER</sequence>
<dbReference type="GeneID" id="110784282"/>
<keyword evidence="2 5" id="KW-0547">Nucleotide-binding</keyword>
<evidence type="ECO:0000256" key="3">
    <source>
        <dbReference type="ARBA" id="ARBA00022777"/>
    </source>
</evidence>
<dbReference type="PROSITE" id="PS00108">
    <property type="entry name" value="PROTEIN_KINASE_ST"/>
    <property type="match status" value="1"/>
</dbReference>
<evidence type="ECO:0000256" key="7">
    <source>
        <dbReference type="SAM" id="MobiDB-lite"/>
    </source>
</evidence>
<dbReference type="RefSeq" id="XP_021844418.1">
    <property type="nucleotide sequence ID" value="XM_021988726.2"/>
</dbReference>
<dbReference type="PROSITE" id="PS00107">
    <property type="entry name" value="PROTEIN_KINASE_ATP"/>
    <property type="match status" value="1"/>
</dbReference>
<dbReference type="SUPFAM" id="SSF56112">
    <property type="entry name" value="Protein kinase-like (PK-like)"/>
    <property type="match status" value="1"/>
</dbReference>
<dbReference type="Gene3D" id="1.10.510.10">
    <property type="entry name" value="Transferase(Phosphotransferase) domain 1"/>
    <property type="match status" value="1"/>
</dbReference>
<feature type="domain" description="Protein kinase" evidence="8">
    <location>
        <begin position="40"/>
        <end position="327"/>
    </location>
</feature>
<protein>
    <submittedName>
        <fullName evidence="10">PTI1-like tyrosine-protein kinase At3g15890</fullName>
    </submittedName>
</protein>
<evidence type="ECO:0000256" key="4">
    <source>
        <dbReference type="ARBA" id="ARBA00022840"/>
    </source>
</evidence>
<evidence type="ECO:0000256" key="6">
    <source>
        <dbReference type="RuleBase" id="RU000304"/>
    </source>
</evidence>
<keyword evidence="6" id="KW-0723">Serine/threonine-protein kinase</keyword>
<dbReference type="SMART" id="SM00220">
    <property type="entry name" value="S_TKc"/>
    <property type="match status" value="1"/>
</dbReference>
<dbReference type="InterPro" id="IPR000719">
    <property type="entry name" value="Prot_kinase_dom"/>
</dbReference>
<dbReference type="Pfam" id="PF00069">
    <property type="entry name" value="Pkinase"/>
    <property type="match status" value="1"/>
</dbReference>
<evidence type="ECO:0000313" key="9">
    <source>
        <dbReference type="Proteomes" id="UP000813463"/>
    </source>
</evidence>
<dbReference type="PANTHER" id="PTHR47973">
    <property type="entry name" value="CYSTEINE-RICH RECEPTOR-LIKE PROTEIN KINASE 3"/>
    <property type="match status" value="1"/>
</dbReference>
<dbReference type="KEGG" id="soe:110784282"/>
<dbReference type="OrthoDB" id="4062651at2759"/>
<evidence type="ECO:0000256" key="2">
    <source>
        <dbReference type="ARBA" id="ARBA00022741"/>
    </source>
</evidence>
<accession>A0A9R0JRZ2</accession>
<keyword evidence="1" id="KW-0808">Transferase</keyword>
<comment type="similarity">
    <text evidence="6">Belongs to the protein kinase superfamily.</text>
</comment>
<dbReference type="InterPro" id="IPR017441">
    <property type="entry name" value="Protein_kinase_ATP_BS"/>
</dbReference>
<dbReference type="CDD" id="cd14066">
    <property type="entry name" value="STKc_IRAK"/>
    <property type="match status" value="1"/>
</dbReference>
<evidence type="ECO:0000259" key="8">
    <source>
        <dbReference type="PROSITE" id="PS50011"/>
    </source>
</evidence>
<feature type="compositionally biased region" description="Basic and acidic residues" evidence="7">
    <location>
        <begin position="338"/>
        <end position="399"/>
    </location>
</feature>
<evidence type="ECO:0000256" key="5">
    <source>
        <dbReference type="PROSITE-ProRule" id="PRU10141"/>
    </source>
</evidence>
<dbReference type="FunFam" id="1.10.510.10:FF:000317">
    <property type="entry name" value="PTI1-like tyrosine-protein kinase At3g15890"/>
    <property type="match status" value="1"/>
</dbReference>
<dbReference type="Proteomes" id="UP000813463">
    <property type="component" value="Chromosome 4"/>
</dbReference>
<reference evidence="10" key="2">
    <citation type="submission" date="2025-08" db="UniProtKB">
        <authorList>
            <consortium name="RefSeq"/>
        </authorList>
    </citation>
    <scope>IDENTIFICATION</scope>
    <source>
        <tissue evidence="10">Leaf</tissue>
    </source>
</reference>
<keyword evidence="9" id="KW-1185">Reference proteome</keyword>
<dbReference type="GO" id="GO:0004674">
    <property type="term" value="F:protein serine/threonine kinase activity"/>
    <property type="evidence" value="ECO:0007669"/>
    <property type="project" value="UniProtKB-KW"/>
</dbReference>
<name>A0A9R0JRZ2_SPIOL</name>
<dbReference type="GO" id="GO:0005524">
    <property type="term" value="F:ATP binding"/>
    <property type="evidence" value="ECO:0007669"/>
    <property type="project" value="UniProtKB-UniRule"/>
</dbReference>
<keyword evidence="3" id="KW-0418">Kinase</keyword>
<proteinExistence type="inferred from homology"/>